<organism evidence="1 2">
    <name type="scientific">Rhodobaculum claviforme</name>
    <dbReference type="NCBI Taxonomy" id="1549854"/>
    <lineage>
        <taxon>Bacteria</taxon>
        <taxon>Pseudomonadati</taxon>
        <taxon>Pseudomonadota</taxon>
        <taxon>Alphaproteobacteria</taxon>
        <taxon>Rhodobacterales</taxon>
        <taxon>Paracoccaceae</taxon>
        <taxon>Rhodobaculum</taxon>
    </lineage>
</organism>
<dbReference type="InterPro" id="IPR056114">
    <property type="entry name" value="DUF7697"/>
</dbReference>
<gene>
    <name evidence="1" type="ORF">CCR87_05710</name>
</gene>
<name>A0A934TJZ9_9RHOB</name>
<reference evidence="1" key="1">
    <citation type="submission" date="2017-05" db="EMBL/GenBank/DDBJ databases">
        <authorList>
            <person name="Imhoff J.F."/>
            <person name="Rahn T."/>
            <person name="Kuenzel S."/>
            <person name="Neulinger S.C."/>
        </authorList>
    </citation>
    <scope>NUCLEOTIDE SEQUENCE</scope>
    <source>
        <strain evidence="1">LMG 28126</strain>
    </source>
</reference>
<dbReference type="Pfam" id="PF24752">
    <property type="entry name" value="DUF7697"/>
    <property type="match status" value="1"/>
</dbReference>
<evidence type="ECO:0000313" key="1">
    <source>
        <dbReference type="EMBL" id="MBK5926846.1"/>
    </source>
</evidence>
<sequence>MTWEGVQVWDPAQRLGGQLRILPGAMVGWDMGAALALGRSLGVPPLAMAALLPASEAVMVQKLNAALAASGGPSFRS</sequence>
<dbReference type="EMBL" id="NHSD01000176">
    <property type="protein sequence ID" value="MBK5926846.1"/>
    <property type="molecule type" value="Genomic_DNA"/>
</dbReference>
<reference evidence="1" key="2">
    <citation type="journal article" date="2020" name="Microorganisms">
        <title>Osmotic Adaptation and Compatible Solute Biosynthesis of Phototrophic Bacteria as Revealed from Genome Analyses.</title>
        <authorList>
            <person name="Imhoff J.F."/>
            <person name="Rahn T."/>
            <person name="Kunzel S."/>
            <person name="Keller A."/>
            <person name="Neulinger S.C."/>
        </authorList>
    </citation>
    <scope>NUCLEOTIDE SEQUENCE</scope>
    <source>
        <strain evidence="1">LMG 28126</strain>
    </source>
</reference>
<comment type="caution">
    <text evidence="1">The sequence shown here is derived from an EMBL/GenBank/DDBJ whole genome shotgun (WGS) entry which is preliminary data.</text>
</comment>
<proteinExistence type="predicted"/>
<protein>
    <submittedName>
        <fullName evidence="1">Uncharacterized protein</fullName>
    </submittedName>
</protein>
<keyword evidence="2" id="KW-1185">Reference proteome</keyword>
<dbReference type="AlphaFoldDB" id="A0A934TJZ9"/>
<evidence type="ECO:0000313" key="2">
    <source>
        <dbReference type="Proteomes" id="UP000706333"/>
    </source>
</evidence>
<accession>A0A934TJZ9</accession>
<dbReference type="Proteomes" id="UP000706333">
    <property type="component" value="Unassembled WGS sequence"/>
</dbReference>